<comment type="caution">
    <text evidence="2">The sequence shown here is derived from an EMBL/GenBank/DDBJ whole genome shotgun (WGS) entry which is preliminary data.</text>
</comment>
<proteinExistence type="predicted"/>
<dbReference type="GO" id="GO:0016740">
    <property type="term" value="F:transferase activity"/>
    <property type="evidence" value="ECO:0007669"/>
    <property type="project" value="UniProtKB-KW"/>
</dbReference>
<evidence type="ECO:0000259" key="1">
    <source>
        <dbReference type="Pfam" id="PF04230"/>
    </source>
</evidence>
<protein>
    <submittedName>
        <fullName evidence="2">Polysaccharide pyruvyl transferase family protein</fullName>
    </submittedName>
</protein>
<dbReference type="Pfam" id="PF04230">
    <property type="entry name" value="PS_pyruv_trans"/>
    <property type="match status" value="1"/>
</dbReference>
<dbReference type="RefSeq" id="WP_408164024.1">
    <property type="nucleotide sequence ID" value="NZ_JAQQDB010000057.1"/>
</dbReference>
<gene>
    <name evidence="2" type="ORF">PQR08_35340</name>
</gene>
<dbReference type="EMBL" id="JAQQDB010000057">
    <property type="protein sequence ID" value="MFM0522705.1"/>
    <property type="molecule type" value="Genomic_DNA"/>
</dbReference>
<reference evidence="2 3" key="1">
    <citation type="journal article" date="2024" name="Chem. Sci.">
        <title>Discovery of megapolipeptins by genome mining of a Burkholderiales bacteria collection.</title>
        <authorList>
            <person name="Paulo B.S."/>
            <person name="Recchia M.J.J."/>
            <person name="Lee S."/>
            <person name="Fergusson C.H."/>
            <person name="Romanowski S.B."/>
            <person name="Hernandez A."/>
            <person name="Krull N."/>
            <person name="Liu D.Y."/>
            <person name="Cavanagh H."/>
            <person name="Bos A."/>
            <person name="Gray C.A."/>
            <person name="Murphy B.T."/>
            <person name="Linington R.G."/>
            <person name="Eustaquio A.S."/>
        </authorList>
    </citation>
    <scope>NUCLEOTIDE SEQUENCE [LARGE SCALE GENOMIC DNA]</scope>
    <source>
        <strain evidence="2 3">RL17-374-BIF-D</strain>
    </source>
</reference>
<keyword evidence="3" id="KW-1185">Reference proteome</keyword>
<name>A0ABW9CZ76_9BURK</name>
<evidence type="ECO:0000313" key="2">
    <source>
        <dbReference type="EMBL" id="MFM0522705.1"/>
    </source>
</evidence>
<dbReference type="InterPro" id="IPR007345">
    <property type="entry name" value="Polysacch_pyruvyl_Trfase"/>
</dbReference>
<sequence>MKSIRRIVLLHAYSRRNSGDGLLVDLTASLLREAFGPRFHLTVVAAEPASFPEYDDVIPAPVIATSGIGRIVAAARTLCRQTTPELMTLRERLSRADLVVGVGGGYLRARDGLEFVKLELGHLVQVDAARASGKPTFYMPQSIGPMMSCTPALSNCAARRLGTALSAFTSVCVRDDRSHRFLEGHGRPARIPDMAVLEFARARNEVMKRVASRGDIVRHVALVLREAPSWSASQRKRYATSVDQLIHGLRDRCRLSFAVQSRGRGNDDAAYYRRIGLSDDPPSLRHLLDHDTPDVVVSVRLHGALESLLHGVPAFHLSYERKGFGAYSDLGIPGWVANAADFDASAVVEQLFAPQALPSFWEATQDALAYVGAQRDALVESLRRAAGFPATRSIPVVATPETEALLE</sequence>
<organism evidence="2 3">
    <name type="scientific">Caballeronia jiangsuensis</name>
    <dbReference type="NCBI Taxonomy" id="1458357"/>
    <lineage>
        <taxon>Bacteria</taxon>
        <taxon>Pseudomonadati</taxon>
        <taxon>Pseudomonadota</taxon>
        <taxon>Betaproteobacteria</taxon>
        <taxon>Burkholderiales</taxon>
        <taxon>Burkholderiaceae</taxon>
        <taxon>Caballeronia</taxon>
    </lineage>
</organism>
<evidence type="ECO:0000313" key="3">
    <source>
        <dbReference type="Proteomes" id="UP001629462"/>
    </source>
</evidence>
<dbReference type="PANTHER" id="PTHR36836:SF1">
    <property type="entry name" value="COLANIC ACID BIOSYNTHESIS PROTEIN WCAK"/>
    <property type="match status" value="1"/>
</dbReference>
<dbReference type="Proteomes" id="UP001629462">
    <property type="component" value="Unassembled WGS sequence"/>
</dbReference>
<feature type="domain" description="Polysaccharide pyruvyl transferase" evidence="1">
    <location>
        <begin position="17"/>
        <end position="320"/>
    </location>
</feature>
<keyword evidence="2" id="KW-0808">Transferase</keyword>
<accession>A0ABW9CZ76</accession>
<dbReference type="PANTHER" id="PTHR36836">
    <property type="entry name" value="COLANIC ACID BIOSYNTHESIS PROTEIN WCAK"/>
    <property type="match status" value="1"/>
</dbReference>